<feature type="transmembrane region" description="Helical" evidence="6">
    <location>
        <begin position="12"/>
        <end position="33"/>
    </location>
</feature>
<evidence type="ECO:0000256" key="1">
    <source>
        <dbReference type="ARBA" id="ARBA00000085"/>
    </source>
</evidence>
<dbReference type="RefSeq" id="WP_069956783.1">
    <property type="nucleotide sequence ID" value="NZ_MCGG01000008.1"/>
</dbReference>
<keyword evidence="6" id="KW-0812">Transmembrane</keyword>
<dbReference type="InterPro" id="IPR005467">
    <property type="entry name" value="His_kinase_dom"/>
</dbReference>
<dbReference type="CDD" id="cd00082">
    <property type="entry name" value="HisKA"/>
    <property type="match status" value="1"/>
</dbReference>
<dbReference type="SMART" id="SM00387">
    <property type="entry name" value="HATPase_c"/>
    <property type="match status" value="1"/>
</dbReference>
<dbReference type="SUPFAM" id="SSF55785">
    <property type="entry name" value="PYP-like sensor domain (PAS domain)"/>
    <property type="match status" value="1"/>
</dbReference>
<keyword evidence="6" id="KW-0472">Membrane</keyword>
<proteinExistence type="predicted"/>
<dbReference type="Pfam" id="PF12860">
    <property type="entry name" value="PAS_7"/>
    <property type="match status" value="2"/>
</dbReference>
<comment type="catalytic activity">
    <reaction evidence="1">
        <text>ATP + protein L-histidine = ADP + protein N-phospho-L-histidine.</text>
        <dbReference type="EC" id="2.7.13.3"/>
    </reaction>
</comment>
<evidence type="ECO:0000313" key="8">
    <source>
        <dbReference type="EMBL" id="OEJ69319.1"/>
    </source>
</evidence>
<dbReference type="SMART" id="SM00388">
    <property type="entry name" value="HisKA"/>
    <property type="match status" value="1"/>
</dbReference>
<dbReference type="AlphaFoldDB" id="A0A1E5QBC5"/>
<keyword evidence="3" id="KW-0808">Transferase</keyword>
<dbReference type="InterPro" id="IPR035965">
    <property type="entry name" value="PAS-like_dom_sf"/>
</dbReference>
<comment type="caution">
    <text evidence="8">The sequence shown here is derived from an EMBL/GenBank/DDBJ whole genome shotgun (WGS) entry which is preliminary data.</text>
</comment>
<dbReference type="Pfam" id="PF02518">
    <property type="entry name" value="HATPase_c"/>
    <property type="match status" value="1"/>
</dbReference>
<dbReference type="InterPro" id="IPR003594">
    <property type="entry name" value="HATPase_dom"/>
</dbReference>
<sequence length="775" mass="84369">MDGFTFNQILASAAPLLALAMALAALGLIVFALRQRRQLNQLRHKHERLLSDAEISHEILATAPDGLFLWVVANNSEACSRRLAVLLGLRDGVRSSFRSVMECFTGDDAKVLMGAAHRLRTAGAPFECVVTTKDGARRLLIVGVRAGAGEVHDGESDASLADVLWMRDVSDLAPPAEGASISARDIIEAMPLPAWLRGGKLGVQAINNAARVLGAAQAGHSLAERARGEKSALTERQVLDRDDGTSCLVDITEVPLPGGGTLGIAQDMTYAQQSKDTFTRHIQAQNQVLETLTTAIAIYGADQKLTLFNSAFAKLWDLNPSWLSDEPAYTDVLERLREQRRLPEVADFKAFKAEQTGLFGRLDGPQETLLHLPDGSTLRSVASPHPLGGLIFAYEDVTDHLDLERNYKTLSAVQRETLDNLYEGVAVFGVDGQVKLMNPSFARIWKLAPKNDEVPLRMSGFIKHITALIRRDDGPNGGDGAFDTIHLAAKLMSRDSDRGRVRLTDGGVLEYAKVPLPDGAVLLSYLDVTDSARVENALLERAHAMAEANVLKSEFMAGISHEIRTPLNAIVGFASILTDNHFGELNERQHEYSQGIVESAEELIGIIDNMLDLASVEAGLMTLELDTVDVNRLLVTAMNLIRERARRKDVDIEFDSPADIGWVVADEKRLKQVLFTLLSSAVSSTPPGGQILLQAHREGGDVVFSVTDGGTGLKENEVPPGLALIARFIELHNGEVQLTSRPGRGTQVSCHLPVEVDEDSQRQPDLFSGFIDRPR</sequence>
<organism evidence="8 9">
    <name type="scientific">Magnetovibrio blakemorei</name>
    <dbReference type="NCBI Taxonomy" id="28181"/>
    <lineage>
        <taxon>Bacteria</taxon>
        <taxon>Pseudomonadati</taxon>
        <taxon>Pseudomonadota</taxon>
        <taxon>Alphaproteobacteria</taxon>
        <taxon>Rhodospirillales</taxon>
        <taxon>Magnetovibrionaceae</taxon>
        <taxon>Magnetovibrio</taxon>
    </lineage>
</organism>
<accession>A0A1E5QBC5</accession>
<dbReference type="InterPro" id="IPR036097">
    <property type="entry name" value="HisK_dim/P_sf"/>
</dbReference>
<dbReference type="EC" id="2.7.13.3" evidence="2"/>
<dbReference type="SUPFAM" id="SSF55874">
    <property type="entry name" value="ATPase domain of HSP90 chaperone/DNA topoisomerase II/histidine kinase"/>
    <property type="match status" value="1"/>
</dbReference>
<keyword evidence="9" id="KW-1185">Reference proteome</keyword>
<gene>
    <name evidence="8" type="ORF">BEN30_04380</name>
</gene>
<dbReference type="EMBL" id="MCGG01000008">
    <property type="protein sequence ID" value="OEJ69319.1"/>
    <property type="molecule type" value="Genomic_DNA"/>
</dbReference>
<evidence type="ECO:0000256" key="2">
    <source>
        <dbReference type="ARBA" id="ARBA00012438"/>
    </source>
</evidence>
<dbReference type="PANTHER" id="PTHR43711:SF31">
    <property type="entry name" value="HISTIDINE KINASE"/>
    <property type="match status" value="1"/>
</dbReference>
<dbReference type="InterPro" id="IPR050736">
    <property type="entry name" value="Sensor_HK_Regulatory"/>
</dbReference>
<evidence type="ECO:0000256" key="5">
    <source>
        <dbReference type="ARBA" id="ARBA00023012"/>
    </source>
</evidence>
<evidence type="ECO:0000259" key="7">
    <source>
        <dbReference type="PROSITE" id="PS50109"/>
    </source>
</evidence>
<dbReference type="OrthoDB" id="9797304at2"/>
<dbReference type="GO" id="GO:0000155">
    <property type="term" value="F:phosphorelay sensor kinase activity"/>
    <property type="evidence" value="ECO:0007669"/>
    <property type="project" value="InterPro"/>
</dbReference>
<dbReference type="PANTHER" id="PTHR43711">
    <property type="entry name" value="TWO-COMPONENT HISTIDINE KINASE"/>
    <property type="match status" value="1"/>
</dbReference>
<feature type="domain" description="Histidine kinase" evidence="7">
    <location>
        <begin position="558"/>
        <end position="756"/>
    </location>
</feature>
<dbReference type="PROSITE" id="PS50109">
    <property type="entry name" value="HIS_KIN"/>
    <property type="match status" value="1"/>
</dbReference>
<dbReference type="SUPFAM" id="SSF47384">
    <property type="entry name" value="Homodimeric domain of signal transducing histidine kinase"/>
    <property type="match status" value="1"/>
</dbReference>
<keyword evidence="6" id="KW-1133">Transmembrane helix</keyword>
<evidence type="ECO:0000256" key="6">
    <source>
        <dbReference type="SAM" id="Phobius"/>
    </source>
</evidence>
<evidence type="ECO:0000256" key="4">
    <source>
        <dbReference type="ARBA" id="ARBA00022777"/>
    </source>
</evidence>
<keyword evidence="5" id="KW-0902">Two-component regulatory system</keyword>
<name>A0A1E5QBC5_9PROT</name>
<dbReference type="Proteomes" id="UP000095347">
    <property type="component" value="Unassembled WGS sequence"/>
</dbReference>
<keyword evidence="4" id="KW-0418">Kinase</keyword>
<evidence type="ECO:0000313" key="9">
    <source>
        <dbReference type="Proteomes" id="UP000095347"/>
    </source>
</evidence>
<dbReference type="STRING" id="28181.BEN30_04380"/>
<protein>
    <recommendedName>
        <fullName evidence="2">histidine kinase</fullName>
        <ecNumber evidence="2">2.7.13.3</ecNumber>
    </recommendedName>
</protein>
<evidence type="ECO:0000256" key="3">
    <source>
        <dbReference type="ARBA" id="ARBA00022679"/>
    </source>
</evidence>
<dbReference type="Gene3D" id="1.10.287.130">
    <property type="match status" value="1"/>
</dbReference>
<dbReference type="Pfam" id="PF00512">
    <property type="entry name" value="HisKA"/>
    <property type="match status" value="1"/>
</dbReference>
<reference evidence="9" key="1">
    <citation type="submission" date="2016-07" db="EMBL/GenBank/DDBJ databases">
        <authorList>
            <person name="Florea S."/>
            <person name="Webb J.S."/>
            <person name="Jaromczyk J."/>
            <person name="Schardl C.L."/>
        </authorList>
    </citation>
    <scope>NUCLEOTIDE SEQUENCE [LARGE SCALE GENOMIC DNA]</scope>
    <source>
        <strain evidence="9">MV-1</strain>
    </source>
</reference>
<dbReference type="Gene3D" id="3.30.565.10">
    <property type="entry name" value="Histidine kinase-like ATPase, C-terminal domain"/>
    <property type="match status" value="1"/>
</dbReference>
<dbReference type="InterPro" id="IPR036890">
    <property type="entry name" value="HATPase_C_sf"/>
</dbReference>
<dbReference type="InterPro" id="IPR003661">
    <property type="entry name" value="HisK_dim/P_dom"/>
</dbReference>